<comment type="caution">
    <text evidence="5">The sequence shown here is derived from an EMBL/GenBank/DDBJ whole genome shotgun (WGS) entry which is preliminary data.</text>
</comment>
<dbReference type="PRINTS" id="PR00990">
    <property type="entry name" value="RIBOKINASE"/>
</dbReference>
<evidence type="ECO:0000256" key="3">
    <source>
        <dbReference type="ARBA" id="ARBA00022777"/>
    </source>
</evidence>
<dbReference type="Gene3D" id="3.40.1190.20">
    <property type="match status" value="1"/>
</dbReference>
<protein>
    <recommendedName>
        <fullName evidence="4">Carbohydrate kinase PfkB domain-containing protein</fullName>
    </recommendedName>
</protein>
<sequence>MYDLISIGDVVVDTYIPLIKAEVLEKDGVKLLGLPFGGKLWVEQSNSMVGGNAANNAVGSARLGLKTAIYTNAGNKDEDEWDDRIIAKLKKEKVDTRYVVETDQLPSNHNIVLDYKGERTILVHHQPWQFNLPDLDKTRWVYLTSMAPSFADSNLIEQIINYVEKFGVKLVYQPGTFQLKWGLKNNSKILVLSELFIVNLEEAKLFFGYHREYEIQIKKLLLKISDLGSKLAVITDGKNGSFGYNGEDFYKLEVFPANLVEMTGAGDAYASGLVAGLIYGKSLPEAMRWGAANGAAVVEQVGPQSGLLTYEKMQEKLKQNSKIVARQI</sequence>
<organism evidence="5 6">
    <name type="scientific">Candidatus Daviesbacteria bacterium RIFCSPLOWO2_02_FULL_38_15</name>
    <dbReference type="NCBI Taxonomy" id="1797794"/>
    <lineage>
        <taxon>Bacteria</taxon>
        <taxon>Candidatus Daviesiibacteriota</taxon>
    </lineage>
</organism>
<dbReference type="Proteomes" id="UP000177057">
    <property type="component" value="Unassembled WGS sequence"/>
</dbReference>
<dbReference type="EMBL" id="MFDV01000008">
    <property type="protein sequence ID" value="OGE72468.1"/>
    <property type="molecule type" value="Genomic_DNA"/>
</dbReference>
<dbReference type="InterPro" id="IPR002139">
    <property type="entry name" value="Ribo/fructo_kinase"/>
</dbReference>
<name>A0A1F5N4D2_9BACT</name>
<dbReference type="PROSITE" id="PS00583">
    <property type="entry name" value="PFKB_KINASES_1"/>
    <property type="match status" value="1"/>
</dbReference>
<evidence type="ECO:0000256" key="1">
    <source>
        <dbReference type="ARBA" id="ARBA00010688"/>
    </source>
</evidence>
<evidence type="ECO:0000256" key="2">
    <source>
        <dbReference type="ARBA" id="ARBA00022679"/>
    </source>
</evidence>
<accession>A0A1F5N4D2</accession>
<keyword evidence="3" id="KW-0418">Kinase</keyword>
<keyword evidence="2" id="KW-0808">Transferase</keyword>
<comment type="similarity">
    <text evidence="1">Belongs to the carbohydrate kinase PfkB family.</text>
</comment>
<dbReference type="AlphaFoldDB" id="A0A1F5N4D2"/>
<proteinExistence type="inferred from homology"/>
<dbReference type="InterPro" id="IPR029056">
    <property type="entry name" value="Ribokinase-like"/>
</dbReference>
<dbReference type="GO" id="GO:0016301">
    <property type="term" value="F:kinase activity"/>
    <property type="evidence" value="ECO:0007669"/>
    <property type="project" value="UniProtKB-KW"/>
</dbReference>
<evidence type="ECO:0000259" key="4">
    <source>
        <dbReference type="Pfam" id="PF00294"/>
    </source>
</evidence>
<reference evidence="5 6" key="1">
    <citation type="journal article" date="2016" name="Nat. Commun.">
        <title>Thousands of microbial genomes shed light on interconnected biogeochemical processes in an aquifer system.</title>
        <authorList>
            <person name="Anantharaman K."/>
            <person name="Brown C.T."/>
            <person name="Hug L.A."/>
            <person name="Sharon I."/>
            <person name="Castelle C.J."/>
            <person name="Probst A.J."/>
            <person name="Thomas B.C."/>
            <person name="Singh A."/>
            <person name="Wilkins M.J."/>
            <person name="Karaoz U."/>
            <person name="Brodie E.L."/>
            <person name="Williams K.H."/>
            <person name="Hubbard S.S."/>
            <person name="Banfield J.F."/>
        </authorList>
    </citation>
    <scope>NUCLEOTIDE SEQUENCE [LARGE SCALE GENOMIC DNA]</scope>
</reference>
<evidence type="ECO:0000313" key="6">
    <source>
        <dbReference type="Proteomes" id="UP000177057"/>
    </source>
</evidence>
<feature type="domain" description="Carbohydrate kinase PfkB" evidence="4">
    <location>
        <begin position="48"/>
        <end position="306"/>
    </location>
</feature>
<dbReference type="SUPFAM" id="SSF53613">
    <property type="entry name" value="Ribokinase-like"/>
    <property type="match status" value="1"/>
</dbReference>
<dbReference type="PANTHER" id="PTHR10584">
    <property type="entry name" value="SUGAR KINASE"/>
    <property type="match status" value="1"/>
</dbReference>
<gene>
    <name evidence="5" type="ORF">A3H40_04470</name>
</gene>
<dbReference type="STRING" id="1797794.A3H40_04470"/>
<dbReference type="InterPro" id="IPR011611">
    <property type="entry name" value="PfkB_dom"/>
</dbReference>
<dbReference type="GO" id="GO:0005829">
    <property type="term" value="C:cytosol"/>
    <property type="evidence" value="ECO:0007669"/>
    <property type="project" value="TreeGrafter"/>
</dbReference>
<dbReference type="InterPro" id="IPR002173">
    <property type="entry name" value="Carboh/pur_kinase_PfkB_CS"/>
</dbReference>
<dbReference type="Pfam" id="PF00294">
    <property type="entry name" value="PfkB"/>
    <property type="match status" value="1"/>
</dbReference>
<dbReference type="PANTHER" id="PTHR10584:SF166">
    <property type="entry name" value="RIBOKINASE"/>
    <property type="match status" value="1"/>
</dbReference>
<dbReference type="GO" id="GO:0006796">
    <property type="term" value="P:phosphate-containing compound metabolic process"/>
    <property type="evidence" value="ECO:0007669"/>
    <property type="project" value="UniProtKB-ARBA"/>
</dbReference>
<evidence type="ECO:0000313" key="5">
    <source>
        <dbReference type="EMBL" id="OGE72468.1"/>
    </source>
</evidence>